<name>A0A1L7TYT6_FUSMA</name>
<dbReference type="RefSeq" id="XP_041688320.1">
    <property type="nucleotide sequence ID" value="XM_041822662.1"/>
</dbReference>
<dbReference type="Proteomes" id="UP000184255">
    <property type="component" value="Unassembled WGS sequence"/>
</dbReference>
<dbReference type="VEuPathDB" id="FungiDB:FMAN_15013"/>
<keyword evidence="2" id="KW-1185">Reference proteome</keyword>
<proteinExistence type="predicted"/>
<protein>
    <submittedName>
        <fullName evidence="1">Uncharacterized protein</fullName>
    </submittedName>
</protein>
<dbReference type="GeneID" id="65094256"/>
<gene>
    <name evidence="1" type="ORF">FMAN_15013</name>
</gene>
<comment type="caution">
    <text evidence="1">The sequence shown here is derived from an EMBL/GenBank/DDBJ whole genome shotgun (WGS) entry which is preliminary data.</text>
</comment>
<reference evidence="2" key="1">
    <citation type="journal article" date="2016" name="Genome Biol. Evol.">
        <title>Comparative 'omics' of the Fusarium fujikuroi species complex highlights differences in genetic potential and metabolite synthesis.</title>
        <authorList>
            <person name="Niehaus E.-M."/>
            <person name="Muensterkoetter M."/>
            <person name="Proctor R.H."/>
            <person name="Brown D.W."/>
            <person name="Sharon A."/>
            <person name="Idan Y."/>
            <person name="Oren-Young L."/>
            <person name="Sieber C.M."/>
            <person name="Novak O."/>
            <person name="Pencik A."/>
            <person name="Tarkowska D."/>
            <person name="Hromadova K."/>
            <person name="Freeman S."/>
            <person name="Maymon M."/>
            <person name="Elazar M."/>
            <person name="Youssef S.A."/>
            <person name="El-Shabrawy E.S.M."/>
            <person name="Shalaby A.B.A."/>
            <person name="Houterman P."/>
            <person name="Brock N.L."/>
            <person name="Burkhardt I."/>
            <person name="Tsavkelova E.A."/>
            <person name="Dickschat J.S."/>
            <person name="Galuszka P."/>
            <person name="Gueldener U."/>
            <person name="Tudzynski B."/>
        </authorList>
    </citation>
    <scope>NUCLEOTIDE SEQUENCE [LARGE SCALE GENOMIC DNA]</scope>
    <source>
        <strain evidence="2">MRC7560</strain>
    </source>
</reference>
<evidence type="ECO:0000313" key="1">
    <source>
        <dbReference type="EMBL" id="CVL03760.1"/>
    </source>
</evidence>
<evidence type="ECO:0000313" key="2">
    <source>
        <dbReference type="Proteomes" id="UP000184255"/>
    </source>
</evidence>
<organism evidence="1 2">
    <name type="scientific">Fusarium mangiferae</name>
    <name type="common">Mango malformation disease fungus</name>
    <dbReference type="NCBI Taxonomy" id="192010"/>
    <lineage>
        <taxon>Eukaryota</taxon>
        <taxon>Fungi</taxon>
        <taxon>Dikarya</taxon>
        <taxon>Ascomycota</taxon>
        <taxon>Pezizomycotina</taxon>
        <taxon>Sordariomycetes</taxon>
        <taxon>Hypocreomycetidae</taxon>
        <taxon>Hypocreales</taxon>
        <taxon>Nectriaceae</taxon>
        <taxon>Fusarium</taxon>
        <taxon>Fusarium fujikuroi species complex</taxon>
    </lineage>
</organism>
<accession>A0A1L7TYT6</accession>
<dbReference type="EMBL" id="FCQH01000014">
    <property type="protein sequence ID" value="CVL03760.1"/>
    <property type="molecule type" value="Genomic_DNA"/>
</dbReference>
<sequence length="140" mass="16134">MGQPKYRQMIAQFKPKAGVTPQREPKDDPLVYRYGSQGRQEVNITKGLLTYVLDIDFSTAEKAVGKLWKVLDKMHVFDEWEAHAVFAQPILEETEERLNELSNYRYTTLELFYGYKTRISFETGTFEEKDTGPTSGLSIA</sequence>
<dbReference type="AlphaFoldDB" id="A0A1L7TYT6"/>